<name>A0A6J4MBZ4_9BACT</name>
<feature type="transmembrane region" description="Helical" evidence="20">
    <location>
        <begin position="60"/>
        <end position="83"/>
    </location>
</feature>
<dbReference type="AlphaFoldDB" id="A0A6J4MBZ4"/>
<evidence type="ECO:0000256" key="14">
    <source>
        <dbReference type="ARBA" id="ARBA00022840"/>
    </source>
</evidence>
<keyword evidence="15" id="KW-0408">Iron</keyword>
<comment type="cofactor">
    <cofactor evidence="2">
        <name>[4Fe-4S] cluster</name>
        <dbReference type="ChEBI" id="CHEBI:49883"/>
    </cofactor>
</comment>
<keyword evidence="11" id="KW-0479">Metal-binding</keyword>
<keyword evidence="13" id="KW-0418">Kinase</keyword>
<dbReference type="CDD" id="cd16917">
    <property type="entry name" value="HATPase_UhpB-NarQ-NarX-like"/>
    <property type="match status" value="1"/>
</dbReference>
<evidence type="ECO:0000256" key="17">
    <source>
        <dbReference type="ARBA" id="ARBA00023014"/>
    </source>
</evidence>
<dbReference type="GO" id="GO:0016020">
    <property type="term" value="C:membrane"/>
    <property type="evidence" value="ECO:0007669"/>
    <property type="project" value="UniProtKB-SubCell"/>
</dbReference>
<dbReference type="PANTHER" id="PTHR24421:SF10">
    <property type="entry name" value="NITRATE_NITRITE SENSOR PROTEIN NARQ"/>
    <property type="match status" value="1"/>
</dbReference>
<keyword evidence="16" id="KW-0902">Two-component regulatory system</keyword>
<protein>
    <recommendedName>
        <fullName evidence="6">Oxygen sensor histidine kinase NreB</fullName>
        <ecNumber evidence="5">2.7.13.3</ecNumber>
    </recommendedName>
    <alternativeName>
        <fullName evidence="19">Nitrogen regulation protein B</fullName>
    </alternativeName>
</protein>
<dbReference type="EC" id="2.7.13.3" evidence="5"/>
<dbReference type="GO" id="GO:0051539">
    <property type="term" value="F:4 iron, 4 sulfur cluster binding"/>
    <property type="evidence" value="ECO:0007669"/>
    <property type="project" value="UniProtKB-KW"/>
</dbReference>
<keyword evidence="10" id="KW-0808">Transferase</keyword>
<feature type="domain" description="HAMP" evidence="22">
    <location>
        <begin position="80"/>
        <end position="134"/>
    </location>
</feature>
<evidence type="ECO:0000259" key="21">
    <source>
        <dbReference type="PROSITE" id="PS50109"/>
    </source>
</evidence>
<dbReference type="InterPro" id="IPR036890">
    <property type="entry name" value="HATPase_C_sf"/>
</dbReference>
<evidence type="ECO:0000256" key="19">
    <source>
        <dbReference type="ARBA" id="ARBA00030800"/>
    </source>
</evidence>
<dbReference type="GO" id="GO:0000155">
    <property type="term" value="F:phosphorelay sensor kinase activity"/>
    <property type="evidence" value="ECO:0007669"/>
    <property type="project" value="InterPro"/>
</dbReference>
<comment type="subcellular location">
    <subcellularLocation>
        <location evidence="4">Cytoplasm</location>
    </subcellularLocation>
    <subcellularLocation>
        <location evidence="3">Membrane</location>
    </subcellularLocation>
</comment>
<dbReference type="InterPro" id="IPR003594">
    <property type="entry name" value="HATPase_dom"/>
</dbReference>
<evidence type="ECO:0000256" key="15">
    <source>
        <dbReference type="ARBA" id="ARBA00023004"/>
    </source>
</evidence>
<dbReference type="InterPro" id="IPR005467">
    <property type="entry name" value="His_kinase_dom"/>
</dbReference>
<dbReference type="EMBL" id="CADCTV010000713">
    <property type="protein sequence ID" value="CAA9355607.1"/>
    <property type="molecule type" value="Genomic_DNA"/>
</dbReference>
<dbReference type="Gene3D" id="3.30.565.10">
    <property type="entry name" value="Histidine kinase-like ATPase, C-terminal domain"/>
    <property type="match status" value="1"/>
</dbReference>
<feature type="transmembrane region" description="Helical" evidence="20">
    <location>
        <begin position="21"/>
        <end position="48"/>
    </location>
</feature>
<gene>
    <name evidence="23" type="ORF">AVDCRST_MAG89-3412</name>
</gene>
<dbReference type="GO" id="GO:0046872">
    <property type="term" value="F:metal ion binding"/>
    <property type="evidence" value="ECO:0007669"/>
    <property type="project" value="UniProtKB-KW"/>
</dbReference>
<evidence type="ECO:0000256" key="2">
    <source>
        <dbReference type="ARBA" id="ARBA00001966"/>
    </source>
</evidence>
<comment type="function">
    <text evidence="18">Member of the two-component regulatory system NreB/NreC involved in the control of dissimilatory nitrate/nitrite reduction in response to oxygen. NreB functions as a direct oxygen sensor histidine kinase which is autophosphorylated, in the absence of oxygen, probably at the conserved histidine residue, and transfers its phosphate group probably to a conserved aspartate residue of NreC. NreB/NreC activates the expression of the nitrate (narGHJI) and nitrite (nir) reductase operons, as well as the putative nitrate transporter gene narT.</text>
</comment>
<evidence type="ECO:0000256" key="8">
    <source>
        <dbReference type="ARBA" id="ARBA00022490"/>
    </source>
</evidence>
<accession>A0A6J4MBZ4</accession>
<keyword evidence="9" id="KW-0597">Phosphoprotein</keyword>
<feature type="domain" description="Histidine kinase" evidence="21">
    <location>
        <begin position="153"/>
        <end position="348"/>
    </location>
</feature>
<dbReference type="SMART" id="SM00304">
    <property type="entry name" value="HAMP"/>
    <property type="match status" value="1"/>
</dbReference>
<evidence type="ECO:0000256" key="13">
    <source>
        <dbReference type="ARBA" id="ARBA00022777"/>
    </source>
</evidence>
<evidence type="ECO:0000313" key="23">
    <source>
        <dbReference type="EMBL" id="CAA9355607.1"/>
    </source>
</evidence>
<evidence type="ECO:0000256" key="1">
    <source>
        <dbReference type="ARBA" id="ARBA00000085"/>
    </source>
</evidence>
<dbReference type="Pfam" id="PF00672">
    <property type="entry name" value="HAMP"/>
    <property type="match status" value="1"/>
</dbReference>
<dbReference type="InterPro" id="IPR004358">
    <property type="entry name" value="Sig_transdc_His_kin-like_C"/>
</dbReference>
<reference evidence="23" key="1">
    <citation type="submission" date="2020-02" db="EMBL/GenBank/DDBJ databases">
        <authorList>
            <person name="Meier V. D."/>
        </authorList>
    </citation>
    <scope>NUCLEOTIDE SEQUENCE</scope>
    <source>
        <strain evidence="23">AVDCRST_MAG89</strain>
    </source>
</reference>
<keyword evidence="12" id="KW-0547">Nucleotide-binding</keyword>
<comment type="catalytic activity">
    <reaction evidence="1">
        <text>ATP + protein L-histidine = ADP + protein N-phospho-L-histidine.</text>
        <dbReference type="EC" id="2.7.13.3"/>
    </reaction>
</comment>
<keyword evidence="20" id="KW-0472">Membrane</keyword>
<dbReference type="Gene3D" id="1.20.5.1930">
    <property type="match status" value="1"/>
</dbReference>
<evidence type="ECO:0000259" key="22">
    <source>
        <dbReference type="PROSITE" id="PS50885"/>
    </source>
</evidence>
<evidence type="ECO:0000256" key="20">
    <source>
        <dbReference type="SAM" id="Phobius"/>
    </source>
</evidence>
<dbReference type="InterPro" id="IPR050482">
    <property type="entry name" value="Sensor_HK_TwoCompSys"/>
</dbReference>
<evidence type="ECO:0000256" key="4">
    <source>
        <dbReference type="ARBA" id="ARBA00004496"/>
    </source>
</evidence>
<dbReference type="GO" id="GO:0046983">
    <property type="term" value="F:protein dimerization activity"/>
    <property type="evidence" value="ECO:0007669"/>
    <property type="project" value="InterPro"/>
</dbReference>
<dbReference type="PROSITE" id="PS50109">
    <property type="entry name" value="HIS_KIN"/>
    <property type="match status" value="1"/>
</dbReference>
<keyword evidence="20" id="KW-0812">Transmembrane</keyword>
<dbReference type="GO" id="GO:0005737">
    <property type="term" value="C:cytoplasm"/>
    <property type="evidence" value="ECO:0007669"/>
    <property type="project" value="UniProtKB-SubCell"/>
</dbReference>
<dbReference type="Pfam" id="PF07730">
    <property type="entry name" value="HisKA_3"/>
    <property type="match status" value="1"/>
</dbReference>
<keyword evidence="8" id="KW-0963">Cytoplasm</keyword>
<keyword evidence="7" id="KW-0004">4Fe-4S</keyword>
<dbReference type="GO" id="GO:0005524">
    <property type="term" value="F:ATP binding"/>
    <property type="evidence" value="ECO:0007669"/>
    <property type="project" value="UniProtKB-KW"/>
</dbReference>
<evidence type="ECO:0000256" key="7">
    <source>
        <dbReference type="ARBA" id="ARBA00022485"/>
    </source>
</evidence>
<keyword evidence="20" id="KW-1133">Transmembrane helix</keyword>
<evidence type="ECO:0000256" key="9">
    <source>
        <dbReference type="ARBA" id="ARBA00022553"/>
    </source>
</evidence>
<sequence length="351" mass="37414">MTDPPATPGARILRALLRVPLFYKILIANAALVLVGAVLGSTLTAAYVRAKPGGSILDLASAFALAGVGATVLVNAVILRLALQPLELLERSAARVQAGDLDARAPVSPMADRELEQLTRTFNGSLDAAAAYRARLREVAARALYAAEEERKRIARELHDETAQLLAALLIRIRVLRNADPEALERLLDDMRHEIGAALEGVRRFARGLRPPALDELGLVPAIESHVRSVSEIGEVRVRLEAEAVDGALTSEGELAVYRIVQEALSNVVRHAAATLATVRLRREAGQLVVTVEDDGRGFDAARVRSADSGGLGLFGMSERAAYLGGRVEVKSTPGAGTRVCAEIPLAEVRS</sequence>
<evidence type="ECO:0000256" key="6">
    <source>
        <dbReference type="ARBA" id="ARBA00017322"/>
    </source>
</evidence>
<dbReference type="SUPFAM" id="SSF55874">
    <property type="entry name" value="ATPase domain of HSP90 chaperone/DNA topoisomerase II/histidine kinase"/>
    <property type="match status" value="1"/>
</dbReference>
<dbReference type="InterPro" id="IPR003660">
    <property type="entry name" value="HAMP_dom"/>
</dbReference>
<evidence type="ECO:0000256" key="12">
    <source>
        <dbReference type="ARBA" id="ARBA00022741"/>
    </source>
</evidence>
<keyword evidence="14" id="KW-0067">ATP-binding</keyword>
<evidence type="ECO:0000256" key="10">
    <source>
        <dbReference type="ARBA" id="ARBA00022679"/>
    </source>
</evidence>
<evidence type="ECO:0000256" key="5">
    <source>
        <dbReference type="ARBA" id="ARBA00012438"/>
    </source>
</evidence>
<evidence type="ECO:0000256" key="3">
    <source>
        <dbReference type="ARBA" id="ARBA00004370"/>
    </source>
</evidence>
<dbReference type="PROSITE" id="PS50885">
    <property type="entry name" value="HAMP"/>
    <property type="match status" value="1"/>
</dbReference>
<organism evidence="23">
    <name type="scientific">uncultured Gemmatimonadota bacterium</name>
    <dbReference type="NCBI Taxonomy" id="203437"/>
    <lineage>
        <taxon>Bacteria</taxon>
        <taxon>Pseudomonadati</taxon>
        <taxon>Gemmatimonadota</taxon>
        <taxon>environmental samples</taxon>
    </lineage>
</organism>
<dbReference type="PRINTS" id="PR00344">
    <property type="entry name" value="BCTRLSENSOR"/>
</dbReference>
<dbReference type="InterPro" id="IPR011712">
    <property type="entry name" value="Sig_transdc_His_kin_sub3_dim/P"/>
</dbReference>
<dbReference type="Pfam" id="PF02518">
    <property type="entry name" value="HATPase_c"/>
    <property type="match status" value="1"/>
</dbReference>
<keyword evidence="17" id="KW-0411">Iron-sulfur</keyword>
<dbReference type="Gene3D" id="6.10.340.10">
    <property type="match status" value="1"/>
</dbReference>
<evidence type="ECO:0000256" key="18">
    <source>
        <dbReference type="ARBA" id="ARBA00024827"/>
    </source>
</evidence>
<dbReference type="CDD" id="cd06225">
    <property type="entry name" value="HAMP"/>
    <property type="match status" value="1"/>
</dbReference>
<dbReference type="PANTHER" id="PTHR24421">
    <property type="entry name" value="NITRATE/NITRITE SENSOR PROTEIN NARX-RELATED"/>
    <property type="match status" value="1"/>
</dbReference>
<dbReference type="SMART" id="SM00387">
    <property type="entry name" value="HATPase_c"/>
    <property type="match status" value="1"/>
</dbReference>
<evidence type="ECO:0000256" key="11">
    <source>
        <dbReference type="ARBA" id="ARBA00022723"/>
    </source>
</evidence>
<proteinExistence type="predicted"/>
<evidence type="ECO:0000256" key="16">
    <source>
        <dbReference type="ARBA" id="ARBA00023012"/>
    </source>
</evidence>